<dbReference type="PANTHER" id="PTHR13604:SF0">
    <property type="entry name" value="ABASIC SITE PROCESSING PROTEIN HMCES"/>
    <property type="match status" value="1"/>
</dbReference>
<keyword evidence="10" id="KW-1185">Reference proteome</keyword>
<organism evidence="9 10">
    <name type="scientific">Alteribacillus iranensis</name>
    <dbReference type="NCBI Taxonomy" id="930128"/>
    <lineage>
        <taxon>Bacteria</taxon>
        <taxon>Bacillati</taxon>
        <taxon>Bacillota</taxon>
        <taxon>Bacilli</taxon>
        <taxon>Bacillales</taxon>
        <taxon>Bacillaceae</taxon>
        <taxon>Alteribacillus</taxon>
    </lineage>
</organism>
<gene>
    <name evidence="9" type="ORF">SAMN05192532_10721</name>
</gene>
<evidence type="ECO:0000313" key="9">
    <source>
        <dbReference type="EMBL" id="SFE96789.1"/>
    </source>
</evidence>
<keyword evidence="2 8" id="KW-0645">Protease</keyword>
<evidence type="ECO:0000313" key="10">
    <source>
        <dbReference type="Proteomes" id="UP000199516"/>
    </source>
</evidence>
<dbReference type="EC" id="3.4.-.-" evidence="8"/>
<protein>
    <recommendedName>
        <fullName evidence="8">Abasic site processing protein</fullName>
        <ecNumber evidence="8">3.4.-.-</ecNumber>
    </recommendedName>
</protein>
<dbReference type="InterPro" id="IPR003738">
    <property type="entry name" value="SRAP"/>
</dbReference>
<dbReference type="STRING" id="930128.SAMN05192532_10721"/>
<dbReference type="AlphaFoldDB" id="A0A1I2EVG5"/>
<keyword evidence="6" id="KW-0238">DNA-binding</keyword>
<dbReference type="GO" id="GO:0006508">
    <property type="term" value="P:proteolysis"/>
    <property type="evidence" value="ECO:0007669"/>
    <property type="project" value="UniProtKB-KW"/>
</dbReference>
<evidence type="ECO:0000256" key="1">
    <source>
        <dbReference type="ARBA" id="ARBA00008136"/>
    </source>
</evidence>
<dbReference type="Pfam" id="PF02586">
    <property type="entry name" value="SRAP"/>
    <property type="match status" value="1"/>
</dbReference>
<reference evidence="9 10" key="1">
    <citation type="submission" date="2016-10" db="EMBL/GenBank/DDBJ databases">
        <authorList>
            <person name="de Groot N.N."/>
        </authorList>
    </citation>
    <scope>NUCLEOTIDE SEQUENCE [LARGE SCALE GENOMIC DNA]</scope>
    <source>
        <strain evidence="9 10">DSM 23995</strain>
    </source>
</reference>
<dbReference type="PANTHER" id="PTHR13604">
    <property type="entry name" value="DC12-RELATED"/>
    <property type="match status" value="1"/>
</dbReference>
<accession>A0A1I2EVG5</accession>
<proteinExistence type="inferred from homology"/>
<dbReference type="GO" id="GO:0008233">
    <property type="term" value="F:peptidase activity"/>
    <property type="evidence" value="ECO:0007669"/>
    <property type="project" value="UniProtKB-KW"/>
</dbReference>
<dbReference type="Proteomes" id="UP000199516">
    <property type="component" value="Unassembled WGS sequence"/>
</dbReference>
<name>A0A1I2EVG5_9BACI</name>
<dbReference type="EMBL" id="FONT01000007">
    <property type="protein sequence ID" value="SFE96789.1"/>
    <property type="molecule type" value="Genomic_DNA"/>
</dbReference>
<evidence type="ECO:0000256" key="5">
    <source>
        <dbReference type="ARBA" id="ARBA00023124"/>
    </source>
</evidence>
<evidence type="ECO:0000256" key="3">
    <source>
        <dbReference type="ARBA" id="ARBA00022763"/>
    </source>
</evidence>
<keyword evidence="4 8" id="KW-0378">Hydrolase</keyword>
<dbReference type="GO" id="GO:0003697">
    <property type="term" value="F:single-stranded DNA binding"/>
    <property type="evidence" value="ECO:0007669"/>
    <property type="project" value="InterPro"/>
</dbReference>
<dbReference type="RefSeq" id="WP_091663158.1">
    <property type="nucleotide sequence ID" value="NZ_FONT01000007.1"/>
</dbReference>
<dbReference type="GO" id="GO:0016829">
    <property type="term" value="F:lyase activity"/>
    <property type="evidence" value="ECO:0007669"/>
    <property type="project" value="UniProtKB-KW"/>
</dbReference>
<evidence type="ECO:0000256" key="8">
    <source>
        <dbReference type="RuleBase" id="RU364100"/>
    </source>
</evidence>
<dbReference type="Gene3D" id="3.90.1680.10">
    <property type="entry name" value="SOS response associated peptidase-like"/>
    <property type="match status" value="1"/>
</dbReference>
<evidence type="ECO:0000256" key="6">
    <source>
        <dbReference type="ARBA" id="ARBA00023125"/>
    </source>
</evidence>
<dbReference type="SUPFAM" id="SSF143081">
    <property type="entry name" value="BB1717-like"/>
    <property type="match status" value="1"/>
</dbReference>
<dbReference type="InterPro" id="IPR036590">
    <property type="entry name" value="SRAP-like"/>
</dbReference>
<evidence type="ECO:0000256" key="4">
    <source>
        <dbReference type="ARBA" id="ARBA00022801"/>
    </source>
</evidence>
<keyword evidence="5" id="KW-0190">Covalent protein-DNA linkage</keyword>
<dbReference type="OrthoDB" id="9782620at2"/>
<sequence length="223" mass="26060">MCGRFTLTSSLQDIDKAFPGNVIRVDNYQPSYNIAPSQQILSVIYDGKAYRWGTLQWGLIPRWATDKKMGQKLINARAETVDEKNSFKHAFRKRRCLIPADGFYEWRRTDDGKKQPYRIHLTDRSLFTFAGLWEKWTDDEGHSIFSCTILTTRANQAMERIHHRMPVIVPKDYEEDWLDPTKEKKDDLRTILEPIDSSHITMYPVSTEVNSPRNNYADLLNSL</sequence>
<keyword evidence="3" id="KW-0227">DNA damage</keyword>
<comment type="similarity">
    <text evidence="1 8">Belongs to the SOS response-associated peptidase family.</text>
</comment>
<evidence type="ECO:0000256" key="7">
    <source>
        <dbReference type="ARBA" id="ARBA00023239"/>
    </source>
</evidence>
<evidence type="ECO:0000256" key="2">
    <source>
        <dbReference type="ARBA" id="ARBA00022670"/>
    </source>
</evidence>
<dbReference type="GO" id="GO:0106300">
    <property type="term" value="P:protein-DNA covalent cross-linking repair"/>
    <property type="evidence" value="ECO:0007669"/>
    <property type="project" value="InterPro"/>
</dbReference>
<keyword evidence="7" id="KW-0456">Lyase</keyword>